<accession>A0A540LKZ0</accession>
<evidence type="ECO:0000313" key="1">
    <source>
        <dbReference type="EMBL" id="TQD86999.1"/>
    </source>
</evidence>
<keyword evidence="2" id="KW-1185">Reference proteome</keyword>
<evidence type="ECO:0000313" key="2">
    <source>
        <dbReference type="Proteomes" id="UP000315295"/>
    </source>
</evidence>
<organism evidence="1 2">
    <name type="scientific">Malus baccata</name>
    <name type="common">Siberian crab apple</name>
    <name type="synonym">Pyrus baccata</name>
    <dbReference type="NCBI Taxonomy" id="106549"/>
    <lineage>
        <taxon>Eukaryota</taxon>
        <taxon>Viridiplantae</taxon>
        <taxon>Streptophyta</taxon>
        <taxon>Embryophyta</taxon>
        <taxon>Tracheophyta</taxon>
        <taxon>Spermatophyta</taxon>
        <taxon>Magnoliopsida</taxon>
        <taxon>eudicotyledons</taxon>
        <taxon>Gunneridae</taxon>
        <taxon>Pentapetalae</taxon>
        <taxon>rosids</taxon>
        <taxon>fabids</taxon>
        <taxon>Rosales</taxon>
        <taxon>Rosaceae</taxon>
        <taxon>Amygdaloideae</taxon>
        <taxon>Maleae</taxon>
        <taxon>Malus</taxon>
    </lineage>
</organism>
<comment type="caution">
    <text evidence="1">The sequence shown here is derived from an EMBL/GenBank/DDBJ whole genome shotgun (WGS) entry which is preliminary data.</text>
</comment>
<name>A0A540LKZ0_MALBA</name>
<dbReference type="AlphaFoldDB" id="A0A540LKZ0"/>
<proteinExistence type="predicted"/>
<sequence>MWFHKSTIRCKTVHTTSSPSPASSQSWSILRQENWSGRERRAWKGWKLGGQTILVPKHHVGKSSCHCPMACTAQKKDSP</sequence>
<protein>
    <submittedName>
        <fullName evidence="1">Uncharacterized protein</fullName>
    </submittedName>
</protein>
<dbReference type="EMBL" id="VIEB01000551">
    <property type="protein sequence ID" value="TQD86999.1"/>
    <property type="molecule type" value="Genomic_DNA"/>
</dbReference>
<reference evidence="1 2" key="1">
    <citation type="journal article" date="2019" name="G3 (Bethesda)">
        <title>Sequencing of a Wild Apple (Malus baccata) Genome Unravels the Differences Between Cultivated and Wild Apple Species Regarding Disease Resistance and Cold Tolerance.</title>
        <authorList>
            <person name="Chen X."/>
        </authorList>
    </citation>
    <scope>NUCLEOTIDE SEQUENCE [LARGE SCALE GENOMIC DNA]</scope>
    <source>
        <strain evidence="2">cv. Shandingzi</strain>
        <tissue evidence="1">Leaves</tissue>
    </source>
</reference>
<dbReference type="Proteomes" id="UP000315295">
    <property type="component" value="Unassembled WGS sequence"/>
</dbReference>
<gene>
    <name evidence="1" type="ORF">C1H46_027447</name>
</gene>